<sequence>MADSLGPLASFKLLLGVSYAVEEVFEGVYILNEGGDDVIDSQSKTELFLYSA</sequence>
<dbReference type="EMBL" id="KI964571">
    <property type="protein sequence ID" value="EUC35677.1"/>
    <property type="molecule type" value="Genomic_DNA"/>
</dbReference>
<proteinExistence type="predicted"/>
<dbReference type="GeneID" id="19152905"/>
<evidence type="ECO:0000313" key="1">
    <source>
        <dbReference type="EMBL" id="EUC35677.1"/>
    </source>
</evidence>
<accession>W6Y7U0</accession>
<organism evidence="1 2">
    <name type="scientific">Cochliobolus carbonum (strain 26-R-13)</name>
    <name type="common">Maize leaf spot fungus</name>
    <name type="synonym">Bipolaris zeicola</name>
    <dbReference type="NCBI Taxonomy" id="930089"/>
    <lineage>
        <taxon>Eukaryota</taxon>
        <taxon>Fungi</taxon>
        <taxon>Dikarya</taxon>
        <taxon>Ascomycota</taxon>
        <taxon>Pezizomycotina</taxon>
        <taxon>Dothideomycetes</taxon>
        <taxon>Pleosporomycetidae</taxon>
        <taxon>Pleosporales</taxon>
        <taxon>Pleosporineae</taxon>
        <taxon>Pleosporaceae</taxon>
        <taxon>Bipolaris</taxon>
    </lineage>
</organism>
<keyword evidence="2" id="KW-1185">Reference proteome</keyword>
<gene>
    <name evidence="1" type="ORF">COCCADRAFT_90069</name>
</gene>
<dbReference type="KEGG" id="bze:COCCADRAFT_90069"/>
<evidence type="ECO:0000313" key="2">
    <source>
        <dbReference type="Proteomes" id="UP000053841"/>
    </source>
</evidence>
<dbReference type="AlphaFoldDB" id="W6Y7U0"/>
<reference evidence="1 2" key="1">
    <citation type="journal article" date="2013" name="PLoS Genet.">
        <title>Comparative genome structure, secondary metabolite, and effector coding capacity across Cochliobolus pathogens.</title>
        <authorList>
            <person name="Condon B.J."/>
            <person name="Leng Y."/>
            <person name="Wu D."/>
            <person name="Bushley K.E."/>
            <person name="Ohm R.A."/>
            <person name="Otillar R."/>
            <person name="Martin J."/>
            <person name="Schackwitz W."/>
            <person name="Grimwood J."/>
            <person name="MohdZainudin N."/>
            <person name="Xue C."/>
            <person name="Wang R."/>
            <person name="Manning V.A."/>
            <person name="Dhillon B."/>
            <person name="Tu Z.J."/>
            <person name="Steffenson B.J."/>
            <person name="Salamov A."/>
            <person name="Sun H."/>
            <person name="Lowry S."/>
            <person name="LaButti K."/>
            <person name="Han J."/>
            <person name="Copeland A."/>
            <person name="Lindquist E."/>
            <person name="Barry K."/>
            <person name="Schmutz J."/>
            <person name="Baker S.E."/>
            <person name="Ciuffetti L.M."/>
            <person name="Grigoriev I.V."/>
            <person name="Zhong S."/>
            <person name="Turgeon B.G."/>
        </authorList>
    </citation>
    <scope>NUCLEOTIDE SEQUENCE [LARGE SCALE GENOMIC DNA]</scope>
    <source>
        <strain evidence="1 2">26-R-13</strain>
    </source>
</reference>
<name>W6Y7U0_COCC2</name>
<protein>
    <submittedName>
        <fullName evidence="1">Uncharacterized protein</fullName>
    </submittedName>
</protein>
<dbReference type="HOGENOM" id="CLU_3086902_0_0_1"/>
<dbReference type="Proteomes" id="UP000053841">
    <property type="component" value="Unassembled WGS sequence"/>
</dbReference>
<dbReference type="RefSeq" id="XP_007709997.1">
    <property type="nucleotide sequence ID" value="XM_007711807.1"/>
</dbReference>